<evidence type="ECO:0000256" key="6">
    <source>
        <dbReference type="ARBA" id="ARBA00022989"/>
    </source>
</evidence>
<feature type="transmembrane region" description="Helical" evidence="8">
    <location>
        <begin position="290"/>
        <end position="310"/>
    </location>
</feature>
<evidence type="ECO:0000313" key="9">
    <source>
        <dbReference type="EMBL" id="CAF9919405.1"/>
    </source>
</evidence>
<protein>
    <recommendedName>
        <fullName evidence="11">C4-dicarboxylate transporter/malic acid transport protein</fullName>
    </recommendedName>
</protein>
<evidence type="ECO:0000256" key="5">
    <source>
        <dbReference type="ARBA" id="ARBA00022692"/>
    </source>
</evidence>
<accession>A0A8H3IG12</accession>
<evidence type="ECO:0000256" key="2">
    <source>
        <dbReference type="ARBA" id="ARBA00008566"/>
    </source>
</evidence>
<feature type="transmembrane region" description="Helical" evidence="8">
    <location>
        <begin position="94"/>
        <end position="111"/>
    </location>
</feature>
<evidence type="ECO:0000313" key="10">
    <source>
        <dbReference type="Proteomes" id="UP000664169"/>
    </source>
</evidence>
<keyword evidence="3" id="KW-0813">Transport</keyword>
<sequence length="365" mass="39860">MHQTPQPYNGRWWFICSCILYVTSLVLFCSFVLVLLLRAILYPKTVPGPGAKQPSVSAEEISISACIPISILTLIDQTIYIASDANWNGTGHGFMLFCYVAWWVVVVWILITTQATYVNLTRTSAISPDTLPPACIIPGVGVVTAAVVGASVVTYGYDVSPQLAVPVIIVGYILIGWGIFWALFVYATFFIRSLNAGWLPPEKIPTLLFLVGPPGQTAGALMALGSAAQKHFPNYGDDSPIFTLMGGQSFAATSALFALIFLGLYALWLIYSIYGILEAAFAGKIKSFTFTWWGTIFPTATGNLAFVFLADGFNSQAFAVLSCIWLVVLFIDYFACWIFTIIGIVKGDLLDGREEDEKEARQKSD</sequence>
<dbReference type="Proteomes" id="UP000664169">
    <property type="component" value="Unassembled WGS sequence"/>
</dbReference>
<evidence type="ECO:0000256" key="7">
    <source>
        <dbReference type="ARBA" id="ARBA00023136"/>
    </source>
</evidence>
<dbReference type="GO" id="GO:0000319">
    <property type="term" value="F:sulfite transmembrane transporter activity"/>
    <property type="evidence" value="ECO:0007669"/>
    <property type="project" value="TreeGrafter"/>
</dbReference>
<feature type="transmembrane region" description="Helical" evidence="8">
    <location>
        <begin position="131"/>
        <end position="156"/>
    </location>
</feature>
<evidence type="ECO:0000256" key="8">
    <source>
        <dbReference type="SAM" id="Phobius"/>
    </source>
</evidence>
<proteinExistence type="inferred from homology"/>
<dbReference type="AlphaFoldDB" id="A0A8H3IG12"/>
<organism evidence="9 10">
    <name type="scientific">Gomphillus americanus</name>
    <dbReference type="NCBI Taxonomy" id="1940652"/>
    <lineage>
        <taxon>Eukaryota</taxon>
        <taxon>Fungi</taxon>
        <taxon>Dikarya</taxon>
        <taxon>Ascomycota</taxon>
        <taxon>Pezizomycotina</taxon>
        <taxon>Lecanoromycetes</taxon>
        <taxon>OSLEUM clade</taxon>
        <taxon>Ostropomycetidae</taxon>
        <taxon>Ostropales</taxon>
        <taxon>Graphidaceae</taxon>
        <taxon>Gomphilloideae</taxon>
        <taxon>Gomphillus</taxon>
    </lineage>
</organism>
<feature type="transmembrane region" description="Helical" evidence="8">
    <location>
        <begin position="317"/>
        <end position="345"/>
    </location>
</feature>
<evidence type="ECO:0000256" key="4">
    <source>
        <dbReference type="ARBA" id="ARBA00022475"/>
    </source>
</evidence>
<feature type="transmembrane region" description="Helical" evidence="8">
    <location>
        <begin position="12"/>
        <end position="41"/>
    </location>
</feature>
<feature type="transmembrane region" description="Helical" evidence="8">
    <location>
        <begin position="163"/>
        <end position="187"/>
    </location>
</feature>
<dbReference type="PANTHER" id="PTHR31686:SF3">
    <property type="entry name" value="ACID TRANSPORT PROTEIN, PUTATIVE (AFU_ORTHOLOGUE AFUA_4G09410)-RELATED"/>
    <property type="match status" value="1"/>
</dbReference>
<keyword evidence="4" id="KW-1003">Cell membrane</keyword>
<dbReference type="InterPro" id="IPR004695">
    <property type="entry name" value="SLAC1/Mae1/Ssu1/TehA"/>
</dbReference>
<evidence type="ECO:0000256" key="3">
    <source>
        <dbReference type="ARBA" id="ARBA00022448"/>
    </source>
</evidence>
<reference evidence="9" key="1">
    <citation type="submission" date="2021-03" db="EMBL/GenBank/DDBJ databases">
        <authorList>
            <person name="Tagirdzhanova G."/>
        </authorList>
    </citation>
    <scope>NUCLEOTIDE SEQUENCE</scope>
</reference>
<comment type="caution">
    <text evidence="9">The sequence shown here is derived from an EMBL/GenBank/DDBJ whole genome shotgun (WGS) entry which is preliminary data.</text>
</comment>
<comment type="similarity">
    <text evidence="2">Belongs to the tellurite-resistance/dicarboxylate transporter (TDT) family.</text>
</comment>
<dbReference type="GO" id="GO:0005886">
    <property type="term" value="C:plasma membrane"/>
    <property type="evidence" value="ECO:0007669"/>
    <property type="project" value="UniProtKB-SubCell"/>
</dbReference>
<feature type="transmembrane region" description="Helical" evidence="8">
    <location>
        <begin position="249"/>
        <end position="270"/>
    </location>
</feature>
<name>A0A8H3IG12_9LECA</name>
<dbReference type="OrthoDB" id="2901184at2759"/>
<dbReference type="Gene3D" id="1.50.10.150">
    <property type="entry name" value="Voltage-dependent anion channel"/>
    <property type="match status" value="1"/>
</dbReference>
<keyword evidence="6 8" id="KW-1133">Transmembrane helix</keyword>
<keyword evidence="5 8" id="KW-0812">Transmembrane</keyword>
<evidence type="ECO:0008006" key="11">
    <source>
        <dbReference type="Google" id="ProtNLM"/>
    </source>
</evidence>
<dbReference type="Pfam" id="PF03595">
    <property type="entry name" value="SLAC1"/>
    <property type="match status" value="1"/>
</dbReference>
<dbReference type="InterPro" id="IPR038665">
    <property type="entry name" value="Voltage-dep_anion_channel_sf"/>
</dbReference>
<keyword evidence="7 8" id="KW-0472">Membrane</keyword>
<dbReference type="InterPro" id="IPR051629">
    <property type="entry name" value="Sulfite_efflux_TDT"/>
</dbReference>
<comment type="subcellular location">
    <subcellularLocation>
        <location evidence="1">Cell membrane</location>
        <topology evidence="1">Multi-pass membrane protein</topology>
    </subcellularLocation>
</comment>
<evidence type="ECO:0000256" key="1">
    <source>
        <dbReference type="ARBA" id="ARBA00004651"/>
    </source>
</evidence>
<gene>
    <name evidence="9" type="ORF">GOMPHAMPRED_001790</name>
</gene>
<keyword evidence="10" id="KW-1185">Reference proteome</keyword>
<dbReference type="EMBL" id="CAJPDQ010000014">
    <property type="protein sequence ID" value="CAF9919405.1"/>
    <property type="molecule type" value="Genomic_DNA"/>
</dbReference>
<dbReference type="PANTHER" id="PTHR31686">
    <property type="match status" value="1"/>
</dbReference>